<keyword evidence="1" id="KW-0175">Coiled coil</keyword>
<feature type="coiled-coil region" evidence="1">
    <location>
        <begin position="339"/>
        <end position="373"/>
    </location>
</feature>
<feature type="region of interest" description="Disordered" evidence="2">
    <location>
        <begin position="26"/>
        <end position="60"/>
    </location>
</feature>
<dbReference type="EMBL" id="SMGR01000005">
    <property type="protein sequence ID" value="TCK99369.1"/>
    <property type="molecule type" value="Genomic_DNA"/>
</dbReference>
<sequence length="766" mass="81077">MTTIRLGVDIEDSSLSATTRKMKTLGDETQKTGRTIRGTSNQTRQAANSNEQYARSADRAEREQRQFRRELDRTNKLFASVQATVGRIGVALAAFVGVREFIQLGADALEAADAVTQLEQQFERLGISGEQALNRLTAASNRLGVSREAIGQVATGLALTREQSGLTADEVFRASENLIALGRVTGVTQVGLQNALVQFNQSLSSGFLRLEEYNSIAEQFPALIQELAKELGVGVGELRALAAEGKITSDVLGQIAVNLDVDTSGLDELTDVAFTRLSNEWDRLLATMGRSLSESAKGWAETIADVVGGAADSLEELEIVARIDPTGITGGVGLPSRGQSLLEQRLLEAQRILRETQAEAQRLEEAIERVENRPRVRGGRNRAIENLNQQLQETQSFAAQVLQIVNALITATGEAEDAARQAADDALRDATGGGPDAAREAARTAATVSTVVTTSTTTTTAGGGRRELRFWKERAELTQSVAEAELELQRIQSGAVVDLNQYRQVQDLLNLAKEEGIQLTEQQIAAIREEVALRGDILDQIQEIEDLRDAYEELGDTISSEVVDAAGELGAALGAAVATGEDLGDALRTAAADVGREALEQLGDAVTDLLIQLVEAQIEAKTLGEIFAGIGTGGGSSGGGIGNLIASLFNFDPFGSFGIPALANGGITAANSPTLAVVGDAPEPEVITPLSRLPQVAAAAGATPQTNVIINTEAGLEATAETDANGDTVVSVVRATLDELDRRVERGGNTTSRAFESAFGLRRTGN</sequence>
<evidence type="ECO:0000313" key="5">
    <source>
        <dbReference type="Proteomes" id="UP000295673"/>
    </source>
</evidence>
<dbReference type="OrthoDB" id="7996304at2"/>
<reference evidence="4 5" key="1">
    <citation type="submission" date="2019-03" db="EMBL/GenBank/DDBJ databases">
        <title>Genomic Encyclopedia of Archaeal and Bacterial Type Strains, Phase II (KMG-II): from individual species to whole genera.</title>
        <authorList>
            <person name="Goeker M."/>
        </authorList>
    </citation>
    <scope>NUCLEOTIDE SEQUENCE [LARGE SCALE GENOMIC DNA]</scope>
    <source>
        <strain evidence="4 5">DSM 26433</strain>
    </source>
</reference>
<dbReference type="Proteomes" id="UP000295673">
    <property type="component" value="Unassembled WGS sequence"/>
</dbReference>
<gene>
    <name evidence="4" type="ORF">BXY66_3871</name>
</gene>
<dbReference type="RefSeq" id="WP_132861985.1">
    <property type="nucleotide sequence ID" value="NZ_SMGR01000005.1"/>
</dbReference>
<evidence type="ECO:0000256" key="1">
    <source>
        <dbReference type="SAM" id="Coils"/>
    </source>
</evidence>
<keyword evidence="5" id="KW-1185">Reference proteome</keyword>
<dbReference type="AlphaFoldDB" id="A0A4R1N2D3"/>
<dbReference type="InterPro" id="IPR013491">
    <property type="entry name" value="Tape_meas_N"/>
</dbReference>
<dbReference type="Pfam" id="PF20155">
    <property type="entry name" value="TMP_3"/>
    <property type="match status" value="1"/>
</dbReference>
<feature type="compositionally biased region" description="Polar residues" evidence="2">
    <location>
        <begin position="37"/>
        <end position="53"/>
    </location>
</feature>
<evidence type="ECO:0000259" key="3">
    <source>
        <dbReference type="Pfam" id="PF20155"/>
    </source>
</evidence>
<accession>A0A4R1N2D3</accession>
<evidence type="ECO:0000256" key="2">
    <source>
        <dbReference type="SAM" id="MobiDB-lite"/>
    </source>
</evidence>
<protein>
    <submittedName>
        <fullName evidence="4">Tape measure domain-containing protein</fullName>
    </submittedName>
</protein>
<evidence type="ECO:0000313" key="4">
    <source>
        <dbReference type="EMBL" id="TCK99369.1"/>
    </source>
</evidence>
<organism evidence="4 5">
    <name type="scientific">Shimia isoporae</name>
    <dbReference type="NCBI Taxonomy" id="647720"/>
    <lineage>
        <taxon>Bacteria</taxon>
        <taxon>Pseudomonadati</taxon>
        <taxon>Pseudomonadota</taxon>
        <taxon>Alphaproteobacteria</taxon>
        <taxon>Rhodobacterales</taxon>
        <taxon>Roseobacteraceae</taxon>
    </lineage>
</organism>
<name>A0A4R1N2D3_9RHOB</name>
<comment type="caution">
    <text evidence="4">The sequence shown here is derived from an EMBL/GenBank/DDBJ whole genome shotgun (WGS) entry which is preliminary data.</text>
</comment>
<proteinExistence type="predicted"/>
<feature type="domain" description="Tape measure protein N-terminal" evidence="3">
    <location>
        <begin position="108"/>
        <end position="288"/>
    </location>
</feature>
<dbReference type="NCBIfam" id="TIGR02675">
    <property type="entry name" value="tape_meas_nterm"/>
    <property type="match status" value="1"/>
</dbReference>